<dbReference type="InterPro" id="IPR011990">
    <property type="entry name" value="TPR-like_helical_dom_sf"/>
</dbReference>
<keyword evidence="1" id="KW-0677">Repeat</keyword>
<name>A0A0F5J8B5_9BACT</name>
<dbReference type="SUPFAM" id="SSF48452">
    <property type="entry name" value="TPR-like"/>
    <property type="match status" value="3"/>
</dbReference>
<evidence type="ECO:0000256" key="3">
    <source>
        <dbReference type="PROSITE-ProRule" id="PRU00339"/>
    </source>
</evidence>
<dbReference type="STRING" id="927665.HMPREF1535_03283"/>
<dbReference type="PATRIC" id="fig|927665.4.peg.3372"/>
<evidence type="ECO:0000313" key="4">
    <source>
        <dbReference type="EMBL" id="KKB53735.1"/>
    </source>
</evidence>
<evidence type="ECO:0000313" key="5">
    <source>
        <dbReference type="Proteomes" id="UP000033047"/>
    </source>
</evidence>
<evidence type="ECO:0000256" key="1">
    <source>
        <dbReference type="ARBA" id="ARBA00022737"/>
    </source>
</evidence>
<organism evidence="4 5">
    <name type="scientific">Parabacteroides goldsteinii DSM 19448 = WAL 12034</name>
    <dbReference type="NCBI Taxonomy" id="927665"/>
    <lineage>
        <taxon>Bacteria</taxon>
        <taxon>Pseudomonadati</taxon>
        <taxon>Bacteroidota</taxon>
        <taxon>Bacteroidia</taxon>
        <taxon>Bacteroidales</taxon>
        <taxon>Tannerellaceae</taxon>
        <taxon>Parabacteroides</taxon>
    </lineage>
</organism>
<dbReference type="SMART" id="SM00028">
    <property type="entry name" value="TPR"/>
    <property type="match status" value="5"/>
</dbReference>
<evidence type="ECO:0000256" key="2">
    <source>
        <dbReference type="ARBA" id="ARBA00022803"/>
    </source>
</evidence>
<feature type="repeat" description="TPR" evidence="3">
    <location>
        <begin position="196"/>
        <end position="229"/>
    </location>
</feature>
<dbReference type="PROSITE" id="PS50005">
    <property type="entry name" value="TPR"/>
    <property type="match status" value="2"/>
</dbReference>
<proteinExistence type="predicted"/>
<dbReference type="AlphaFoldDB" id="A0A0F5J8B5"/>
<dbReference type="InterPro" id="IPR013105">
    <property type="entry name" value="TPR_2"/>
</dbReference>
<dbReference type="PANTHER" id="PTHR44186:SF1">
    <property type="entry name" value="BARDET-BIEDL SYNDROME 4 PROTEIN"/>
    <property type="match status" value="1"/>
</dbReference>
<dbReference type="EMBL" id="AQHV01000014">
    <property type="protein sequence ID" value="KKB53735.1"/>
    <property type="molecule type" value="Genomic_DNA"/>
</dbReference>
<protein>
    <submittedName>
        <fullName evidence="4">Uncharacterized protein</fullName>
    </submittedName>
</protein>
<dbReference type="HOGENOM" id="CLU_044685_0_0_10"/>
<feature type="repeat" description="TPR" evidence="3">
    <location>
        <begin position="375"/>
        <end position="408"/>
    </location>
</feature>
<dbReference type="RefSeq" id="WP_007653309.1">
    <property type="nucleotide sequence ID" value="NZ_KQ033913.1"/>
</dbReference>
<gene>
    <name evidence="4" type="ORF">HMPREF1535_03283</name>
</gene>
<dbReference type="Pfam" id="PF07719">
    <property type="entry name" value="TPR_2"/>
    <property type="match status" value="1"/>
</dbReference>
<reference evidence="4 5" key="1">
    <citation type="submission" date="2013-04" db="EMBL/GenBank/DDBJ databases">
        <title>The Genome Sequence of Parabacteroides goldsteinii DSM 19448.</title>
        <authorList>
            <consortium name="The Broad Institute Genomics Platform"/>
            <person name="Earl A."/>
            <person name="Ward D."/>
            <person name="Feldgarden M."/>
            <person name="Gevers D."/>
            <person name="Martens E."/>
            <person name="Sakamoto M."/>
            <person name="Benno Y."/>
            <person name="Song Y."/>
            <person name="Liu C."/>
            <person name="Lee J."/>
            <person name="Bolanos M."/>
            <person name="Vaisanen M.L."/>
            <person name="Finegold S.M."/>
            <person name="Walker B."/>
            <person name="Young S."/>
            <person name="Zeng Q."/>
            <person name="Gargeya S."/>
            <person name="Fitzgerald M."/>
            <person name="Haas B."/>
            <person name="Abouelleil A."/>
            <person name="Allen A.W."/>
            <person name="Alvarado L."/>
            <person name="Arachchi H.M."/>
            <person name="Berlin A.M."/>
            <person name="Chapman S.B."/>
            <person name="Gainer-Dewar J."/>
            <person name="Goldberg J."/>
            <person name="Griggs A."/>
            <person name="Gujja S."/>
            <person name="Hansen M."/>
            <person name="Howarth C."/>
            <person name="Imamovic A."/>
            <person name="Ireland A."/>
            <person name="Larimer J."/>
            <person name="McCowan C."/>
            <person name="Murphy C."/>
            <person name="Pearson M."/>
            <person name="Poon T.W."/>
            <person name="Priest M."/>
            <person name="Roberts A."/>
            <person name="Saif S."/>
            <person name="Shea T."/>
            <person name="Sisk P."/>
            <person name="Sykes S."/>
            <person name="Wortman J."/>
            <person name="Nusbaum C."/>
            <person name="Birren B."/>
        </authorList>
    </citation>
    <scope>NUCLEOTIDE SEQUENCE [LARGE SCALE GENOMIC DNA]</scope>
    <source>
        <strain evidence="4 5">DSM 19448</strain>
    </source>
</reference>
<keyword evidence="2 3" id="KW-0802">TPR repeat</keyword>
<dbReference type="Proteomes" id="UP000033047">
    <property type="component" value="Unassembled WGS sequence"/>
</dbReference>
<comment type="caution">
    <text evidence="4">The sequence shown here is derived from an EMBL/GenBank/DDBJ whole genome shotgun (WGS) entry which is preliminary data.</text>
</comment>
<dbReference type="InterPro" id="IPR019734">
    <property type="entry name" value="TPR_rpt"/>
</dbReference>
<accession>A0A0F5J8B5</accession>
<sequence>MKKDDISRLLQRYLSAREMGKEPYFDADEVDELLGSFEESDNYDYFDEVLALGLKLHPGNTDLQIRQCKLFVYNEDYNSALALIDSIAETDNQDLDLLRLECYCMLDRYDKLIEYTEKLIEEDCDYLETVFECTAPLLSDMEMNNEARDFINRGIDLFPQNLVLKDELCYNREIEGDIDGAISICNELIDKNPYSHEYWFTLGRLYSIKLEFEKAIEAFDFALTCDDSDPELKILKAYCLYMNENYEKALEVYQDINGDFEMAERIKPLMAECYIKLENFEGAYNLLKDIIGKKVTDNEPAAYINFIRCCAETERHREASNTLTKAVELFPNNVRILSLLALTYVENGEDKQAVETTERLFEVLDKGDYYQPEDFESLFHAGQYLYMKGDIDKAIKYYNKVYAVNPDLPFIHLHMAMAYLAKGDMKHFGEHFSKTTPKELIEYLENSGIDFSDVEQQLLGKHIPPEDLTKEFLNNKDNNN</sequence>
<dbReference type="Pfam" id="PF12895">
    <property type="entry name" value="ANAPC3"/>
    <property type="match status" value="1"/>
</dbReference>
<dbReference type="PANTHER" id="PTHR44186">
    <property type="match status" value="1"/>
</dbReference>
<dbReference type="Gene3D" id="1.25.40.10">
    <property type="entry name" value="Tetratricopeptide repeat domain"/>
    <property type="match status" value="2"/>
</dbReference>